<comment type="caution">
    <text evidence="1">The sequence shown here is derived from an EMBL/GenBank/DDBJ whole genome shotgun (WGS) entry which is preliminary data.</text>
</comment>
<sequence>MIHAGPQGLRRAIGLVGLVVLALLCSGQACRSGGLSGKPVAVNGKARQAMTLRVRLGEGFQDNTVSVRVDGKQVYDRPNVSTDLTISRADSFDVAVDGPSVQLEVAVQGGPTVRRVVEPAQTPFVEVRFIDGALHLLPLPAEPPML</sequence>
<dbReference type="EMBL" id="JACHBX010000005">
    <property type="protein sequence ID" value="MBB6135991.1"/>
    <property type="molecule type" value="Genomic_DNA"/>
</dbReference>
<accession>A0A7W9X3W7</accession>
<evidence type="ECO:0000313" key="2">
    <source>
        <dbReference type="Proteomes" id="UP000540787"/>
    </source>
</evidence>
<dbReference type="Proteomes" id="UP000540787">
    <property type="component" value="Unassembled WGS sequence"/>
</dbReference>
<dbReference type="AlphaFoldDB" id="A0A7W9X3W7"/>
<gene>
    <name evidence="1" type="ORF">HD842_004168</name>
</gene>
<organism evidence="1 2">
    <name type="scientific">Massilia aurea</name>
    <dbReference type="NCBI Taxonomy" id="373040"/>
    <lineage>
        <taxon>Bacteria</taxon>
        <taxon>Pseudomonadati</taxon>
        <taxon>Pseudomonadota</taxon>
        <taxon>Betaproteobacteria</taxon>
        <taxon>Burkholderiales</taxon>
        <taxon>Oxalobacteraceae</taxon>
        <taxon>Telluria group</taxon>
        <taxon>Massilia</taxon>
    </lineage>
</organism>
<keyword evidence="2" id="KW-1185">Reference proteome</keyword>
<protein>
    <submittedName>
        <fullName evidence="1">Uncharacterized protein</fullName>
    </submittedName>
</protein>
<evidence type="ECO:0000313" key="1">
    <source>
        <dbReference type="EMBL" id="MBB6135991.1"/>
    </source>
</evidence>
<name>A0A7W9X3W7_9BURK</name>
<proteinExistence type="predicted"/>
<reference evidence="1 2" key="1">
    <citation type="submission" date="2020-08" db="EMBL/GenBank/DDBJ databases">
        <title>The Agave Microbiome: Exploring the role of microbial communities in plant adaptations to desert environments.</title>
        <authorList>
            <person name="Partida-Martinez L.P."/>
        </authorList>
    </citation>
    <scope>NUCLEOTIDE SEQUENCE [LARGE SCALE GENOMIC DNA]</scope>
    <source>
        <strain evidence="1 2">AT3.2</strain>
    </source>
</reference>